<dbReference type="OrthoDB" id="1467636at2"/>
<dbReference type="EMBL" id="SLXQ01000009">
    <property type="protein sequence ID" value="TCP49196.1"/>
    <property type="molecule type" value="Genomic_DNA"/>
</dbReference>
<keyword evidence="3" id="KW-1185">Reference proteome</keyword>
<evidence type="ECO:0000259" key="1">
    <source>
        <dbReference type="Pfam" id="PF00717"/>
    </source>
</evidence>
<reference evidence="2 3" key="1">
    <citation type="submission" date="2019-03" db="EMBL/GenBank/DDBJ databases">
        <title>Genomic Encyclopedia of Type Strains, Phase IV (KMG-IV): sequencing the most valuable type-strain genomes for metagenomic binning, comparative biology and taxonomic classification.</title>
        <authorList>
            <person name="Goeker M."/>
        </authorList>
    </citation>
    <scope>NUCLEOTIDE SEQUENCE [LARGE SCALE GENOMIC DNA]</scope>
    <source>
        <strain evidence="2 3">DSM 45765</strain>
    </source>
</reference>
<comment type="caution">
    <text evidence="2">The sequence shown here is derived from an EMBL/GenBank/DDBJ whole genome shotgun (WGS) entry which is preliminary data.</text>
</comment>
<dbReference type="Proteomes" id="UP000294911">
    <property type="component" value="Unassembled WGS sequence"/>
</dbReference>
<dbReference type="Gene3D" id="2.10.109.10">
    <property type="entry name" value="Umud Fragment, subunit A"/>
    <property type="match status" value="1"/>
</dbReference>
<evidence type="ECO:0000313" key="3">
    <source>
        <dbReference type="Proteomes" id="UP000294911"/>
    </source>
</evidence>
<protein>
    <submittedName>
        <fullName evidence="2">Peptidase S24-like protein</fullName>
    </submittedName>
</protein>
<evidence type="ECO:0000313" key="2">
    <source>
        <dbReference type="EMBL" id="TCP49196.1"/>
    </source>
</evidence>
<sequence length="112" mass="12172">MARMGRWFPRRVVVRGPSMVPALRDGDVVLACPWLTPRPGSVVLVSWSGRPGQLSVKRVAAREPGGWTVHGDNPYASTDSRELGPATVLAVIPARLWPAPRRFRPGTKPPAS</sequence>
<gene>
    <name evidence="2" type="ORF">EV191_10918</name>
</gene>
<name>A0A4V2ST58_9PSEU</name>
<dbReference type="InterPro" id="IPR036286">
    <property type="entry name" value="LexA/Signal_pep-like_sf"/>
</dbReference>
<dbReference type="InterPro" id="IPR015927">
    <property type="entry name" value="Peptidase_S24_S26A/B/C"/>
</dbReference>
<proteinExistence type="predicted"/>
<feature type="domain" description="Peptidase S24/S26A/S26B/S26C" evidence="1">
    <location>
        <begin position="13"/>
        <end position="76"/>
    </location>
</feature>
<dbReference type="SUPFAM" id="SSF51306">
    <property type="entry name" value="LexA/Signal peptidase"/>
    <property type="match status" value="1"/>
</dbReference>
<dbReference type="CDD" id="cd06462">
    <property type="entry name" value="Peptidase_S24_S26"/>
    <property type="match status" value="1"/>
</dbReference>
<dbReference type="Pfam" id="PF00717">
    <property type="entry name" value="Peptidase_S24"/>
    <property type="match status" value="1"/>
</dbReference>
<accession>A0A4V2ST58</accession>
<organism evidence="2 3">
    <name type="scientific">Tamaricihabitans halophyticus</name>
    <dbReference type="NCBI Taxonomy" id="1262583"/>
    <lineage>
        <taxon>Bacteria</taxon>
        <taxon>Bacillati</taxon>
        <taxon>Actinomycetota</taxon>
        <taxon>Actinomycetes</taxon>
        <taxon>Pseudonocardiales</taxon>
        <taxon>Pseudonocardiaceae</taxon>
        <taxon>Tamaricihabitans</taxon>
    </lineage>
</organism>
<dbReference type="AlphaFoldDB" id="A0A4V2ST58"/>